<dbReference type="GO" id="GO:0009254">
    <property type="term" value="P:peptidoglycan turnover"/>
    <property type="evidence" value="ECO:0007669"/>
    <property type="project" value="TreeGrafter"/>
</dbReference>
<dbReference type="SMART" id="SM00644">
    <property type="entry name" value="Ami_2"/>
    <property type="match status" value="1"/>
</dbReference>
<keyword evidence="3" id="KW-0378">Hydrolase</keyword>
<accession>A0A0K1RBS8</accession>
<sequence>MKDWFTLEPDLVHLTRKHFTPGRGGRQIRHVTLHHMAMVGGVKECVRVWQDRPASAHYCIDRDGVIGQAVWDADTAWANANQRSNQETIAIEHSNSGGAAQDWPISEKTLEAGAHLVAAICRYYKLGRPVSGQNVRFHSIESGGMTGCPHHLRPGGKYHDAYIARAQYWYDAMAKPQPEEKGITMFGPEQVGALDEAKRYSRDTNAQLTGSGELGKYPGWPQLGGRTVVDALAVIGEKLGIDGFKDTKGVR</sequence>
<dbReference type="STRING" id="156976.AK829_06400"/>
<keyword evidence="7" id="KW-1185">Reference proteome</keyword>
<feature type="domain" description="N-acetylmuramoyl-L-alanine amidase" evidence="5">
    <location>
        <begin position="16"/>
        <end position="150"/>
    </location>
</feature>
<dbReference type="GO" id="GO:0008745">
    <property type="term" value="F:N-acetylmuramoyl-L-alanine amidase activity"/>
    <property type="evidence" value="ECO:0007669"/>
    <property type="project" value="UniProtKB-EC"/>
</dbReference>
<dbReference type="GO" id="GO:0009253">
    <property type="term" value="P:peptidoglycan catabolic process"/>
    <property type="evidence" value="ECO:0007669"/>
    <property type="project" value="InterPro"/>
</dbReference>
<comment type="catalytic activity">
    <reaction evidence="1">
        <text>Hydrolyzes the link between N-acetylmuramoyl residues and L-amino acid residues in certain cell-wall glycopeptides.</text>
        <dbReference type="EC" id="3.5.1.28"/>
    </reaction>
</comment>
<dbReference type="EMBL" id="CP012342">
    <property type="protein sequence ID" value="AKV58859.1"/>
    <property type="molecule type" value="Genomic_DNA"/>
</dbReference>
<evidence type="ECO:0000313" key="6">
    <source>
        <dbReference type="EMBL" id="AKV58859.1"/>
    </source>
</evidence>
<dbReference type="InterPro" id="IPR002502">
    <property type="entry name" value="Amidase_domain"/>
</dbReference>
<dbReference type="PANTHER" id="PTHR30417">
    <property type="entry name" value="N-ACETYLMURAMOYL-L-ALANINE AMIDASE AMID"/>
    <property type="match status" value="1"/>
</dbReference>
<dbReference type="PATRIC" id="fig|156976.3.peg.1272"/>
<dbReference type="Proteomes" id="UP000060016">
    <property type="component" value="Chromosome"/>
</dbReference>
<organism evidence="6 7">
    <name type="scientific">Corynebacterium riegelii</name>
    <dbReference type="NCBI Taxonomy" id="156976"/>
    <lineage>
        <taxon>Bacteria</taxon>
        <taxon>Bacillati</taxon>
        <taxon>Actinomycetota</taxon>
        <taxon>Actinomycetes</taxon>
        <taxon>Mycobacteriales</taxon>
        <taxon>Corynebacteriaceae</taxon>
        <taxon>Corynebacterium</taxon>
    </lineage>
</organism>
<dbReference type="EC" id="3.5.1.28" evidence="2"/>
<dbReference type="GO" id="GO:0071555">
    <property type="term" value="P:cell wall organization"/>
    <property type="evidence" value="ECO:0007669"/>
    <property type="project" value="UniProtKB-KW"/>
</dbReference>
<dbReference type="PANTHER" id="PTHR30417:SF1">
    <property type="entry name" value="N-ACETYLMURAMOYL-L-ALANINE AMIDASE AMID"/>
    <property type="match status" value="1"/>
</dbReference>
<name>A0A0K1RBS8_9CORY</name>
<dbReference type="Pfam" id="PF01510">
    <property type="entry name" value="Amidase_2"/>
    <property type="match status" value="1"/>
</dbReference>
<dbReference type="RefSeq" id="WP_052205110.1">
    <property type="nucleotide sequence ID" value="NZ_CP012342.1"/>
</dbReference>
<keyword evidence="4" id="KW-0961">Cell wall biogenesis/degradation</keyword>
<dbReference type="InterPro" id="IPR036505">
    <property type="entry name" value="Amidase/PGRP_sf"/>
</dbReference>
<dbReference type="KEGG" id="crie:AK829_06400"/>
<proteinExistence type="predicted"/>
<evidence type="ECO:0000256" key="4">
    <source>
        <dbReference type="ARBA" id="ARBA00023316"/>
    </source>
</evidence>
<gene>
    <name evidence="6" type="ORF">AK829_06400</name>
</gene>
<evidence type="ECO:0000259" key="5">
    <source>
        <dbReference type="SMART" id="SM00644"/>
    </source>
</evidence>
<dbReference type="CDD" id="cd06583">
    <property type="entry name" value="PGRP"/>
    <property type="match status" value="1"/>
</dbReference>
<dbReference type="Gene3D" id="3.40.80.10">
    <property type="entry name" value="Peptidoglycan recognition protein-like"/>
    <property type="match status" value="1"/>
</dbReference>
<dbReference type="AlphaFoldDB" id="A0A0K1RBS8"/>
<protein>
    <recommendedName>
        <fullName evidence="2">N-acetylmuramoyl-L-alanine amidase</fullName>
        <ecNumber evidence="2">3.5.1.28</ecNumber>
    </recommendedName>
</protein>
<evidence type="ECO:0000256" key="1">
    <source>
        <dbReference type="ARBA" id="ARBA00001561"/>
    </source>
</evidence>
<dbReference type="SUPFAM" id="SSF55846">
    <property type="entry name" value="N-acetylmuramoyl-L-alanine amidase-like"/>
    <property type="match status" value="1"/>
</dbReference>
<evidence type="ECO:0000256" key="3">
    <source>
        <dbReference type="ARBA" id="ARBA00022801"/>
    </source>
</evidence>
<evidence type="ECO:0000256" key="2">
    <source>
        <dbReference type="ARBA" id="ARBA00011901"/>
    </source>
</evidence>
<reference evidence="6 7" key="1">
    <citation type="submission" date="2015-08" db="EMBL/GenBank/DDBJ databases">
        <authorList>
            <person name="Babu N.S."/>
            <person name="Beckwith C.J."/>
            <person name="Beseler K.G."/>
            <person name="Brison A."/>
            <person name="Carone J.V."/>
            <person name="Caskin T.P."/>
            <person name="Diamond M."/>
            <person name="Durham M.E."/>
            <person name="Foxe J.M."/>
            <person name="Go M."/>
            <person name="Henderson B.A."/>
            <person name="Jones I.B."/>
            <person name="McGettigan J.A."/>
            <person name="Micheletti S.J."/>
            <person name="Nasrallah M.E."/>
            <person name="Ortiz D."/>
            <person name="Piller C.R."/>
            <person name="Privatt S.R."/>
            <person name="Schneider S.L."/>
            <person name="Sharp S."/>
            <person name="Smith T.C."/>
            <person name="Stanton J.D."/>
            <person name="Ullery H.E."/>
            <person name="Wilson R.J."/>
            <person name="Serrano M.G."/>
            <person name="Buck G."/>
            <person name="Lee V."/>
            <person name="Wang Y."/>
            <person name="Carvalho R."/>
            <person name="Voegtly L."/>
            <person name="Shi R."/>
            <person name="Duckworth R."/>
            <person name="Johnson A."/>
            <person name="Loviza R."/>
            <person name="Walstead R."/>
            <person name="Shah Z."/>
            <person name="Kiflezghi M."/>
            <person name="Wade K."/>
            <person name="Ball S.L."/>
            <person name="Bradley K.W."/>
            <person name="Asai D.J."/>
            <person name="Bowman C.A."/>
            <person name="Russell D.A."/>
            <person name="Pope W.H."/>
            <person name="Jacobs-Sera D."/>
            <person name="Hendrix R.W."/>
            <person name="Hatfull G.F."/>
        </authorList>
    </citation>
    <scope>NUCLEOTIDE SEQUENCE [LARGE SCALE GENOMIC DNA]</scope>
    <source>
        <strain evidence="6 7">PUDD_83A45</strain>
    </source>
</reference>
<dbReference type="InterPro" id="IPR051206">
    <property type="entry name" value="NAMLAA_amidase_2"/>
</dbReference>
<evidence type="ECO:0000313" key="7">
    <source>
        <dbReference type="Proteomes" id="UP000060016"/>
    </source>
</evidence>